<evidence type="ECO:0000256" key="2">
    <source>
        <dbReference type="SAM" id="MobiDB-lite"/>
    </source>
</evidence>
<protein>
    <submittedName>
        <fullName evidence="3">Predicted protein</fullName>
    </submittedName>
</protein>
<evidence type="ECO:0000313" key="4">
    <source>
        <dbReference type="Proteomes" id="UP000001876"/>
    </source>
</evidence>
<dbReference type="GeneID" id="9688976"/>
<dbReference type="SUPFAM" id="SSF81901">
    <property type="entry name" value="HCP-like"/>
    <property type="match status" value="1"/>
</dbReference>
<dbReference type="eggNOG" id="KOG1550">
    <property type="taxonomic scope" value="Eukaryota"/>
</dbReference>
<dbReference type="Gene3D" id="1.25.40.10">
    <property type="entry name" value="Tetratricopeptide repeat domain"/>
    <property type="match status" value="1"/>
</dbReference>
<dbReference type="AlphaFoldDB" id="C1N6I1"/>
<dbReference type="SMART" id="SM00671">
    <property type="entry name" value="SEL1"/>
    <property type="match status" value="2"/>
</dbReference>
<dbReference type="InterPro" id="IPR050767">
    <property type="entry name" value="Sel1_AlgK"/>
</dbReference>
<dbReference type="PANTHER" id="PTHR11102">
    <property type="entry name" value="SEL-1-LIKE PROTEIN"/>
    <property type="match status" value="1"/>
</dbReference>
<feature type="compositionally biased region" description="Acidic residues" evidence="2">
    <location>
        <begin position="16"/>
        <end position="31"/>
    </location>
</feature>
<comment type="similarity">
    <text evidence="1">Belongs to the sel-1 family.</text>
</comment>
<dbReference type="RefSeq" id="XP_003063342.1">
    <property type="nucleotide sequence ID" value="XM_003063296.1"/>
</dbReference>
<evidence type="ECO:0000313" key="3">
    <source>
        <dbReference type="EMBL" id="EEH52478.1"/>
    </source>
</evidence>
<dbReference type="InterPro" id="IPR006597">
    <property type="entry name" value="Sel1-like"/>
</dbReference>
<accession>C1N6I1</accession>
<dbReference type="Proteomes" id="UP000001876">
    <property type="component" value="Unassembled WGS sequence"/>
</dbReference>
<proteinExistence type="inferred from homology"/>
<dbReference type="PANTHER" id="PTHR11102:SF160">
    <property type="entry name" value="ERAD-ASSOCIATED E3 UBIQUITIN-PROTEIN LIGASE COMPONENT HRD3"/>
    <property type="match status" value="1"/>
</dbReference>
<sequence>MSDIENMSFEDPWSASEDDEESSASEDEEEPSAFCKHLLKELRRAYDQLVEKRVELRQVNAAHAETARALLEGRNMSFNPNEQLASVILSHVHDLPTRLALSQVDKTFLAASKQDASLPGPEVLFAFAERCEDYRISSGIYDFKPCIQWCERAYAAGHPDAILQLGFCYYYGNGVERDYAKAFELFSEGAEKGCAYAMYWIGQCYHLGDGVEQDMPTAIEWNRKAAAKGNRHSQAWLAEHDDFVNL</sequence>
<keyword evidence="4" id="KW-1185">Reference proteome</keyword>
<gene>
    <name evidence="3" type="ORF">MICPUCDRAFT_53296</name>
</gene>
<dbReference type="KEGG" id="mpp:MICPUCDRAFT_53296"/>
<evidence type="ECO:0000256" key="1">
    <source>
        <dbReference type="ARBA" id="ARBA00038101"/>
    </source>
</evidence>
<dbReference type="STRING" id="564608.C1N6I1"/>
<name>C1N6I1_MICPC</name>
<reference evidence="3 4" key="1">
    <citation type="journal article" date="2009" name="Science">
        <title>Green evolution and dynamic adaptations revealed by genomes of the marine picoeukaryotes Micromonas.</title>
        <authorList>
            <person name="Worden A.Z."/>
            <person name="Lee J.H."/>
            <person name="Mock T."/>
            <person name="Rouze P."/>
            <person name="Simmons M.P."/>
            <person name="Aerts A.L."/>
            <person name="Allen A.E."/>
            <person name="Cuvelier M.L."/>
            <person name="Derelle E."/>
            <person name="Everett M.V."/>
            <person name="Foulon E."/>
            <person name="Grimwood J."/>
            <person name="Gundlach H."/>
            <person name="Henrissat B."/>
            <person name="Napoli C."/>
            <person name="McDonald S.M."/>
            <person name="Parker M.S."/>
            <person name="Rombauts S."/>
            <person name="Salamov A."/>
            <person name="Von Dassow P."/>
            <person name="Badger J.H."/>
            <person name="Coutinho P.M."/>
            <person name="Demir E."/>
            <person name="Dubchak I."/>
            <person name="Gentemann C."/>
            <person name="Eikrem W."/>
            <person name="Gready J.E."/>
            <person name="John U."/>
            <person name="Lanier W."/>
            <person name="Lindquist E.A."/>
            <person name="Lucas S."/>
            <person name="Mayer K.F."/>
            <person name="Moreau H."/>
            <person name="Not F."/>
            <person name="Otillar R."/>
            <person name="Panaud O."/>
            <person name="Pangilinan J."/>
            <person name="Paulsen I."/>
            <person name="Piegu B."/>
            <person name="Poliakov A."/>
            <person name="Robbens S."/>
            <person name="Schmutz J."/>
            <person name="Toulza E."/>
            <person name="Wyss T."/>
            <person name="Zelensky A."/>
            <person name="Zhou K."/>
            <person name="Armbrust E.V."/>
            <person name="Bhattacharya D."/>
            <person name="Goodenough U.W."/>
            <person name="Van de Peer Y."/>
            <person name="Grigoriev I.V."/>
        </authorList>
    </citation>
    <scope>NUCLEOTIDE SEQUENCE [LARGE SCALE GENOMIC DNA]</scope>
    <source>
        <strain evidence="3 4">CCMP1545</strain>
    </source>
</reference>
<feature type="region of interest" description="Disordered" evidence="2">
    <location>
        <begin position="1"/>
        <end position="32"/>
    </location>
</feature>
<organism evidence="4">
    <name type="scientific">Micromonas pusilla (strain CCMP1545)</name>
    <name type="common">Picoplanktonic green alga</name>
    <dbReference type="NCBI Taxonomy" id="564608"/>
    <lineage>
        <taxon>Eukaryota</taxon>
        <taxon>Viridiplantae</taxon>
        <taxon>Chlorophyta</taxon>
        <taxon>Mamiellophyceae</taxon>
        <taxon>Mamiellales</taxon>
        <taxon>Mamiellaceae</taxon>
        <taxon>Micromonas</taxon>
    </lineage>
</organism>
<dbReference type="EMBL" id="GG663748">
    <property type="protein sequence ID" value="EEH52478.1"/>
    <property type="molecule type" value="Genomic_DNA"/>
</dbReference>
<dbReference type="InterPro" id="IPR011990">
    <property type="entry name" value="TPR-like_helical_dom_sf"/>
</dbReference>
<dbReference type="OrthoDB" id="272077at2759"/>
<dbReference type="Pfam" id="PF08238">
    <property type="entry name" value="Sel1"/>
    <property type="match status" value="3"/>
</dbReference>